<evidence type="ECO:0000313" key="6">
    <source>
        <dbReference type="Proteomes" id="UP000276417"/>
    </source>
</evidence>
<gene>
    <name evidence="3" type="ORF">EHF33_03560</name>
    <name evidence="4" type="ORF">EHF33_14255</name>
    <name evidence="5" type="ORF">EHF33_19480</name>
</gene>
<dbReference type="RefSeq" id="WP_124867955.1">
    <property type="nucleotide sequence ID" value="NZ_CP034183.1"/>
</dbReference>
<dbReference type="Gene3D" id="3.30.420.10">
    <property type="entry name" value="Ribonuclease H-like superfamily/Ribonuclease H"/>
    <property type="match status" value="1"/>
</dbReference>
<dbReference type="InterPro" id="IPR001584">
    <property type="entry name" value="Integrase_cat-core"/>
</dbReference>
<dbReference type="NCBIfam" id="NF033516">
    <property type="entry name" value="transpos_IS3"/>
    <property type="match status" value="1"/>
</dbReference>
<accession>A0A3G8Y993</accession>
<dbReference type="GO" id="GO:0003677">
    <property type="term" value="F:DNA binding"/>
    <property type="evidence" value="ECO:0007669"/>
    <property type="project" value="InterPro"/>
</dbReference>
<reference evidence="3 6" key="1">
    <citation type="submission" date="2018-11" db="EMBL/GenBank/DDBJ databases">
        <title>Deinococcus shelandsis sp. nov., isolated from South Shetland Islands soil of Antarctica.</title>
        <authorList>
            <person name="Tian J."/>
        </authorList>
    </citation>
    <scope>NUCLEOTIDE SEQUENCE [LARGE SCALE GENOMIC DNA]</scope>
    <source>
        <strain evidence="3 6">S14-83T</strain>
        <plasmid evidence="5 6">unnamed2</plasmid>
    </source>
</reference>
<dbReference type="Pfam" id="PF00665">
    <property type="entry name" value="rve"/>
    <property type="match status" value="1"/>
</dbReference>
<dbReference type="PANTHER" id="PTHR46889">
    <property type="entry name" value="TRANSPOSASE INSF FOR INSERTION SEQUENCE IS3B-RELATED"/>
    <property type="match status" value="1"/>
</dbReference>
<evidence type="ECO:0000313" key="4">
    <source>
        <dbReference type="EMBL" id="AZI44077.1"/>
    </source>
</evidence>
<proteinExistence type="predicted"/>
<dbReference type="Gene3D" id="1.10.10.60">
    <property type="entry name" value="Homeodomain-like"/>
    <property type="match status" value="1"/>
</dbReference>
<dbReference type="InterPro" id="IPR025948">
    <property type="entry name" value="HTH-like_dom"/>
</dbReference>
<dbReference type="Proteomes" id="UP000276417">
    <property type="component" value="Plasmid unnamed2"/>
</dbReference>
<dbReference type="InterPro" id="IPR012337">
    <property type="entry name" value="RNaseH-like_sf"/>
</dbReference>
<keyword evidence="6" id="KW-1185">Reference proteome</keyword>
<dbReference type="KEGG" id="dph:EHF33_03560"/>
<dbReference type="OrthoDB" id="68750at2"/>
<dbReference type="Pfam" id="PF01527">
    <property type="entry name" value="HTH_Tnp_1"/>
    <property type="match status" value="1"/>
</dbReference>
<dbReference type="SUPFAM" id="SSF46689">
    <property type="entry name" value="Homeodomain-like"/>
    <property type="match status" value="1"/>
</dbReference>
<name>A0A3G8Y993_9DEIO</name>
<dbReference type="InterPro" id="IPR009057">
    <property type="entry name" value="Homeodomain-like_sf"/>
</dbReference>
<geneLocation type="plasmid" evidence="5 6">
    <name>unnamed2</name>
</geneLocation>
<dbReference type="GO" id="GO:0015074">
    <property type="term" value="P:DNA integration"/>
    <property type="evidence" value="ECO:0007669"/>
    <property type="project" value="InterPro"/>
</dbReference>
<dbReference type="PANTHER" id="PTHR46889:SF4">
    <property type="entry name" value="TRANSPOSASE INSO FOR INSERTION SEQUENCE ELEMENT IS911B-RELATED"/>
    <property type="match status" value="1"/>
</dbReference>
<protein>
    <submittedName>
        <fullName evidence="3">IS3 family transposase</fullName>
    </submittedName>
</protein>
<dbReference type="KEGG" id="dph:EHF33_19480"/>
<dbReference type="Pfam" id="PF13276">
    <property type="entry name" value="HTH_21"/>
    <property type="match status" value="1"/>
</dbReference>
<dbReference type="InterPro" id="IPR050900">
    <property type="entry name" value="Transposase_IS3/IS150/IS904"/>
</dbReference>
<organism evidence="3 6">
    <name type="scientific">Deinococcus psychrotolerans</name>
    <dbReference type="NCBI Taxonomy" id="2489213"/>
    <lineage>
        <taxon>Bacteria</taxon>
        <taxon>Thermotogati</taxon>
        <taxon>Deinococcota</taxon>
        <taxon>Deinococci</taxon>
        <taxon>Deinococcales</taxon>
        <taxon>Deinococcaceae</taxon>
        <taxon>Deinococcus</taxon>
    </lineage>
</organism>
<dbReference type="PROSITE" id="PS50994">
    <property type="entry name" value="INTEGRASE"/>
    <property type="match status" value="1"/>
</dbReference>
<dbReference type="AlphaFoldDB" id="A0A3G8Y993"/>
<keyword evidence="1" id="KW-0175">Coiled coil</keyword>
<dbReference type="Proteomes" id="UP000276417">
    <property type="component" value="Chromosome 2"/>
</dbReference>
<dbReference type="EMBL" id="CP034184">
    <property type="protein sequence ID" value="AZI44077.1"/>
    <property type="molecule type" value="Genomic_DNA"/>
</dbReference>
<evidence type="ECO:0000313" key="3">
    <source>
        <dbReference type="EMBL" id="AZI41942.1"/>
    </source>
</evidence>
<dbReference type="EMBL" id="CP034186">
    <property type="protein sequence ID" value="AZI45068.1"/>
    <property type="molecule type" value="Genomic_DNA"/>
</dbReference>
<feature type="coiled-coil region" evidence="1">
    <location>
        <begin position="62"/>
        <end position="89"/>
    </location>
</feature>
<dbReference type="Proteomes" id="UP000276417">
    <property type="component" value="Chromosome 1"/>
</dbReference>
<dbReference type="GO" id="GO:0004803">
    <property type="term" value="F:transposase activity"/>
    <property type="evidence" value="ECO:0007669"/>
    <property type="project" value="InterPro"/>
</dbReference>
<feature type="domain" description="Integrase catalytic" evidence="2">
    <location>
        <begin position="221"/>
        <end position="384"/>
    </location>
</feature>
<dbReference type="Pfam" id="PF13333">
    <property type="entry name" value="rve_2"/>
    <property type="match status" value="1"/>
</dbReference>
<dbReference type="GO" id="GO:0006313">
    <property type="term" value="P:DNA transposition"/>
    <property type="evidence" value="ECO:0007669"/>
    <property type="project" value="InterPro"/>
</dbReference>
<dbReference type="EMBL" id="CP034183">
    <property type="protein sequence ID" value="AZI41942.1"/>
    <property type="molecule type" value="Genomic_DNA"/>
</dbReference>
<dbReference type="InterPro" id="IPR002514">
    <property type="entry name" value="Transposase_8"/>
</dbReference>
<evidence type="ECO:0000313" key="5">
    <source>
        <dbReference type="EMBL" id="AZI45068.1"/>
    </source>
</evidence>
<evidence type="ECO:0000256" key="1">
    <source>
        <dbReference type="SAM" id="Coils"/>
    </source>
</evidence>
<dbReference type="KEGG" id="dph:EHF33_14255"/>
<dbReference type="InterPro" id="IPR036397">
    <property type="entry name" value="RNaseH_sf"/>
</dbReference>
<dbReference type="InterPro" id="IPR048020">
    <property type="entry name" value="Transpos_IS3"/>
</dbReference>
<evidence type="ECO:0000259" key="2">
    <source>
        <dbReference type="PROSITE" id="PS50994"/>
    </source>
</evidence>
<dbReference type="SUPFAM" id="SSF53098">
    <property type="entry name" value="Ribonuclease H-like"/>
    <property type="match status" value="1"/>
</dbReference>
<sequence length="386" mass="44622">MTNRRIHTADFKRDAVQLARTNGNVSSTARDLSVSVSLIRKWMSAEQEVGHAAFPGHGQQLLTADQQEIRRLRKEVEVLRQEREILKKANGLLCQRNYVLRFRFIHDYRSQYRLDIMCRVLEVSVSGYHSWRRRPISNQQQQDALLKQRIHDVYHHRKARYGAPRIHAELKAEGLSVSKKRIARLMRIGGLRAKGKHRSVRTTNRNHSDPVCPNLLDRQFNVQQPNQIWAADLTYIPTKEGWLYLAVTLDLFSRTVVGYAMDAYMPATLPVAALHMAVQRRNPPPGLLHHSDQGSQYTSHLFQSALAQIQAKCSMSRKGECWDNAVVESFFSSLKRELFEETIFETRAVARQAIFEFIEVFYNRQRRHSSLGYLTPADFERQATAA</sequence>
<keyword evidence="5" id="KW-0614">Plasmid</keyword>